<evidence type="ECO:0000256" key="18">
    <source>
        <dbReference type="RuleBase" id="RU000461"/>
    </source>
</evidence>
<dbReference type="PROSITE" id="PS00086">
    <property type="entry name" value="CYTOCHROME_P450"/>
    <property type="match status" value="1"/>
</dbReference>
<dbReference type="AlphaFoldDB" id="A0A2U9PTI6"/>
<dbReference type="GO" id="GO:0004497">
    <property type="term" value="F:monooxygenase activity"/>
    <property type="evidence" value="ECO:0007669"/>
    <property type="project" value="UniProtKB-KW"/>
</dbReference>
<evidence type="ECO:0000256" key="5">
    <source>
        <dbReference type="ARBA" id="ARBA00022723"/>
    </source>
</evidence>
<evidence type="ECO:0000313" key="19">
    <source>
        <dbReference type="EMBL" id="AWT55096.1"/>
    </source>
</evidence>
<evidence type="ECO:0000256" key="12">
    <source>
        <dbReference type="ARBA" id="ARBA00023221"/>
    </source>
</evidence>
<evidence type="ECO:0000256" key="1">
    <source>
        <dbReference type="ARBA" id="ARBA00001971"/>
    </source>
</evidence>
<dbReference type="Pfam" id="PF00067">
    <property type="entry name" value="p450"/>
    <property type="match status" value="1"/>
</dbReference>
<evidence type="ECO:0000256" key="3">
    <source>
        <dbReference type="ARBA" id="ARBA00022548"/>
    </source>
</evidence>
<dbReference type="SUPFAM" id="SSF48264">
    <property type="entry name" value="Cytochrome P450"/>
    <property type="match status" value="1"/>
</dbReference>
<evidence type="ECO:0000256" key="10">
    <source>
        <dbReference type="ARBA" id="ARBA00023098"/>
    </source>
</evidence>
<keyword evidence="12" id="KW-0753">Steroid metabolism</keyword>
<keyword evidence="8 18" id="KW-0408">Iron</keyword>
<dbReference type="InterPro" id="IPR002397">
    <property type="entry name" value="Cyt_P450_B"/>
</dbReference>
<dbReference type="Proteomes" id="UP000011200">
    <property type="component" value="Chromosome"/>
</dbReference>
<dbReference type="GO" id="GO:0020037">
    <property type="term" value="F:heme binding"/>
    <property type="evidence" value="ECO:0007669"/>
    <property type="project" value="InterPro"/>
</dbReference>
<evidence type="ECO:0000256" key="2">
    <source>
        <dbReference type="ARBA" id="ARBA00010617"/>
    </source>
</evidence>
<dbReference type="PANTHER" id="PTHR46696:SF6">
    <property type="entry name" value="P450, PUTATIVE (EUROFUNG)-RELATED"/>
    <property type="match status" value="1"/>
</dbReference>
<evidence type="ECO:0000256" key="9">
    <source>
        <dbReference type="ARBA" id="ARBA00023033"/>
    </source>
</evidence>
<evidence type="ECO:0000256" key="16">
    <source>
        <dbReference type="ARBA" id="ARBA00082981"/>
    </source>
</evidence>
<sequence length="402" mass="43874">MTQMTVAELAPISYHHATRPAAVHDIIRQARANGPVALGPYGPEILGYELVRAVLRDERFEVPRGMFLAAQGITSGPLWERANDTLVGLDGPAHLRLRRLVARAFIPKAAERLRTTCVDIVTELVARCAPAGRCDVVADLAVPYAVPVICALLGAPARDWARFSAWADEIFKMFSWELGEHAEAVETAWNELDAYVDDMVVHRRHTLTDDLLSDLIRAESDGDRLTHHELLMLAGGVLLAGTDTTRNQLAAAVETLCDHPREWELLAENPELAPTFVEELMRYSPATLGTVRIAKEEVEIADVTIPAGTLVAVNTAAANRDPQVFADPDRFDVHREAPPPMLGFGGGLHYCLGVHLARIELAEALRVITATLRHPHRDGPAPWKPMTGITGPATLPLAFDAA</sequence>
<evidence type="ECO:0000256" key="11">
    <source>
        <dbReference type="ARBA" id="ARBA00023166"/>
    </source>
</evidence>
<dbReference type="InterPro" id="IPR036396">
    <property type="entry name" value="Cyt_P450_sf"/>
</dbReference>
<dbReference type="GO" id="GO:0008203">
    <property type="term" value="P:cholesterol metabolic process"/>
    <property type="evidence" value="ECO:0007669"/>
    <property type="project" value="UniProtKB-KW"/>
</dbReference>
<evidence type="ECO:0000256" key="15">
    <source>
        <dbReference type="ARBA" id="ARBA00079588"/>
    </source>
</evidence>
<evidence type="ECO:0000256" key="7">
    <source>
        <dbReference type="ARBA" id="ARBA00023002"/>
    </source>
</evidence>
<dbReference type="FunFam" id="1.10.630.10:FF:000018">
    <property type="entry name" value="Cytochrome P450 monooxygenase"/>
    <property type="match status" value="1"/>
</dbReference>
<keyword evidence="10" id="KW-0443">Lipid metabolism</keyword>
<evidence type="ECO:0000256" key="14">
    <source>
        <dbReference type="ARBA" id="ARBA00070775"/>
    </source>
</evidence>
<dbReference type="PRINTS" id="PR00385">
    <property type="entry name" value="P450"/>
</dbReference>
<evidence type="ECO:0000256" key="8">
    <source>
        <dbReference type="ARBA" id="ARBA00023004"/>
    </source>
</evidence>
<comment type="similarity">
    <text evidence="2 18">Belongs to the cytochrome P450 family.</text>
</comment>
<dbReference type="PANTHER" id="PTHR46696">
    <property type="entry name" value="P450, PUTATIVE (EUROFUNG)-RELATED"/>
    <property type="match status" value="1"/>
</dbReference>
<dbReference type="EMBL" id="CP027541">
    <property type="protein sequence ID" value="AWT55096.1"/>
    <property type="molecule type" value="Genomic_DNA"/>
</dbReference>
<accession>A0A2U9PTI6</accession>
<dbReference type="PRINTS" id="PR00359">
    <property type="entry name" value="BP450"/>
</dbReference>
<keyword evidence="5 18" id="KW-0479">Metal-binding</keyword>
<keyword evidence="3" id="KW-0153">Cholesterol metabolism</keyword>
<dbReference type="GO" id="GO:0016042">
    <property type="term" value="P:lipid catabolic process"/>
    <property type="evidence" value="ECO:0007669"/>
    <property type="project" value="UniProtKB-KW"/>
</dbReference>
<proteinExistence type="inferred from homology"/>
<dbReference type="InterPro" id="IPR001128">
    <property type="entry name" value="Cyt_P450"/>
</dbReference>
<dbReference type="Gene3D" id="1.10.630.10">
    <property type="entry name" value="Cytochrome P450"/>
    <property type="match status" value="1"/>
</dbReference>
<comment type="cofactor">
    <cofactor evidence="1">
        <name>heme</name>
        <dbReference type="ChEBI" id="CHEBI:30413"/>
    </cofactor>
</comment>
<keyword evidence="11" id="KW-1207">Sterol metabolism</keyword>
<evidence type="ECO:0000256" key="13">
    <source>
        <dbReference type="ARBA" id="ARBA00049645"/>
    </source>
</evidence>
<dbReference type="RefSeq" id="WP_003895604.1">
    <property type="nucleotide sequence ID" value="NZ_CP027541.1"/>
</dbReference>
<protein>
    <recommendedName>
        <fullName evidence="14">Steroid C26-monooxygenase</fullName>
    </recommendedName>
    <alternativeName>
        <fullName evidence="15">Cholest-4-en-3-one C26-monooxygenase</fullName>
    </alternativeName>
    <alternativeName>
        <fullName evidence="17">Cholesterol C26-monooxygenase</fullName>
    </alternativeName>
    <alternativeName>
        <fullName evidence="16">Steroid C27-monooxygenase</fullName>
    </alternativeName>
</protein>
<keyword evidence="4 18" id="KW-0349">Heme</keyword>
<dbReference type="GO" id="GO:0016705">
    <property type="term" value="F:oxidoreductase activity, acting on paired donors, with incorporation or reduction of molecular oxygen"/>
    <property type="evidence" value="ECO:0007669"/>
    <property type="project" value="InterPro"/>
</dbReference>
<evidence type="ECO:0000256" key="6">
    <source>
        <dbReference type="ARBA" id="ARBA00022963"/>
    </source>
</evidence>
<name>A0A2U9PTI6_MYCSE</name>
<evidence type="ECO:0000313" key="20">
    <source>
        <dbReference type="Proteomes" id="UP000011200"/>
    </source>
</evidence>
<keyword evidence="9 18" id="KW-0503">Monooxygenase</keyword>
<evidence type="ECO:0000256" key="4">
    <source>
        <dbReference type="ARBA" id="ARBA00022617"/>
    </source>
</evidence>
<gene>
    <name evidence="19" type="ORF">D806_041310</name>
</gene>
<dbReference type="InterPro" id="IPR017972">
    <property type="entry name" value="Cyt_P450_CS"/>
</dbReference>
<organism evidence="19 20">
    <name type="scientific">Mycolicibacterium smegmatis (strain MKD8)</name>
    <name type="common">Mycobacterium smegmatis</name>
    <dbReference type="NCBI Taxonomy" id="1214915"/>
    <lineage>
        <taxon>Bacteria</taxon>
        <taxon>Bacillati</taxon>
        <taxon>Actinomycetota</taxon>
        <taxon>Actinomycetes</taxon>
        <taxon>Mycobacteriales</taxon>
        <taxon>Mycobacteriaceae</taxon>
        <taxon>Mycolicibacterium</taxon>
    </lineage>
</organism>
<keyword evidence="6" id="KW-0442">Lipid degradation</keyword>
<reference evidence="20" key="2">
    <citation type="submission" date="2018-03" db="EMBL/GenBank/DDBJ databases">
        <authorList>
            <person name="Derbyshire K."/>
            <person name="Gray T.A."/>
            <person name="Champion M."/>
        </authorList>
    </citation>
    <scope>NUCLEOTIDE SEQUENCE [LARGE SCALE GENOMIC DNA]</scope>
    <source>
        <strain evidence="20">MKD8</strain>
    </source>
</reference>
<dbReference type="GO" id="GO:0005506">
    <property type="term" value="F:iron ion binding"/>
    <property type="evidence" value="ECO:0007669"/>
    <property type="project" value="InterPro"/>
</dbReference>
<evidence type="ECO:0000256" key="17">
    <source>
        <dbReference type="ARBA" id="ARBA00083909"/>
    </source>
</evidence>
<keyword evidence="7 18" id="KW-0560">Oxidoreductase</keyword>
<comment type="pathway">
    <text evidence="13">Steroid metabolism; cholesterol degradation.</text>
</comment>
<reference evidence="19 20" key="1">
    <citation type="journal article" date="2013" name="Genome Announc.">
        <title>Draft genome sequence of MKD8, a conjugal recipient Mycobacterium smegmatis strain.</title>
        <authorList>
            <person name="Gray T.A."/>
            <person name="Palumbo M.J."/>
            <person name="Derbyshire K.M."/>
        </authorList>
    </citation>
    <scope>NUCLEOTIDE SEQUENCE [LARGE SCALE GENOMIC DNA]</scope>
    <source>
        <strain evidence="19 20">MKD8</strain>
    </source>
</reference>